<dbReference type="FunFam" id="3.30.420.40:FF:000058">
    <property type="entry name" value="Putative actin-related protein 5"/>
    <property type="match status" value="1"/>
</dbReference>
<comment type="caution">
    <text evidence="8">The sequence shown here is derived from an EMBL/GenBank/DDBJ whole genome shotgun (WGS) entry which is preliminary data.</text>
</comment>
<evidence type="ECO:0000256" key="2">
    <source>
        <dbReference type="ARBA" id="ARBA00005665"/>
    </source>
</evidence>
<dbReference type="EMBL" id="SRPW01001647">
    <property type="protein sequence ID" value="KAG5999687.1"/>
    <property type="molecule type" value="Genomic_DNA"/>
</dbReference>
<dbReference type="Proteomes" id="UP000748025">
    <property type="component" value="Unassembled WGS sequence"/>
</dbReference>
<dbReference type="AlphaFoldDB" id="A0A9P7N7L4"/>
<dbReference type="PANTHER" id="PTHR11937">
    <property type="entry name" value="ACTIN"/>
    <property type="match status" value="1"/>
</dbReference>
<evidence type="ECO:0000256" key="7">
    <source>
        <dbReference type="ARBA" id="ARBA00073820"/>
    </source>
</evidence>
<dbReference type="FunFam" id="3.90.640.10:FF:000014">
    <property type="entry name" value="Putative actin-related protein 6"/>
    <property type="match status" value="1"/>
</dbReference>
<evidence type="ECO:0000256" key="4">
    <source>
        <dbReference type="ARBA" id="ARBA00022490"/>
    </source>
</evidence>
<protein>
    <recommendedName>
        <fullName evidence="3">Actin-like protein ARP6</fullName>
    </recommendedName>
    <alternativeName>
        <fullName evidence="7">Actin-like protein arp6</fullName>
    </alternativeName>
</protein>
<dbReference type="CDD" id="cd10210">
    <property type="entry name" value="ASKHA_NBD_Arp6"/>
    <property type="match status" value="1"/>
</dbReference>
<dbReference type="Gene3D" id="3.30.420.40">
    <property type="match status" value="2"/>
</dbReference>
<dbReference type="OrthoDB" id="6220758at2759"/>
<gene>
    <name evidence="8" type="primary">ARP6</name>
    <name evidence="8" type="ORF">E4U43_001918</name>
</gene>
<organism evidence="8 9">
    <name type="scientific">Claviceps pusilla</name>
    <dbReference type="NCBI Taxonomy" id="123648"/>
    <lineage>
        <taxon>Eukaryota</taxon>
        <taxon>Fungi</taxon>
        <taxon>Dikarya</taxon>
        <taxon>Ascomycota</taxon>
        <taxon>Pezizomycotina</taxon>
        <taxon>Sordariomycetes</taxon>
        <taxon>Hypocreomycetidae</taxon>
        <taxon>Hypocreales</taxon>
        <taxon>Clavicipitaceae</taxon>
        <taxon>Claviceps</taxon>
    </lineage>
</organism>
<reference evidence="8" key="1">
    <citation type="journal article" date="2020" name="bioRxiv">
        <title>Whole genome comparisons of ergot fungi reveals the divergence and evolution of species within the genus Claviceps are the result of varying mechanisms driving genome evolution and host range expansion.</title>
        <authorList>
            <person name="Wyka S.A."/>
            <person name="Mondo S.J."/>
            <person name="Liu M."/>
            <person name="Dettman J."/>
            <person name="Nalam V."/>
            <person name="Broders K.D."/>
        </authorList>
    </citation>
    <scope>NUCLEOTIDE SEQUENCE</scope>
    <source>
        <strain evidence="8">CCC 602</strain>
    </source>
</reference>
<comment type="subcellular location">
    <subcellularLocation>
        <location evidence="1">Cytoplasm</location>
    </subcellularLocation>
</comment>
<evidence type="ECO:0000256" key="5">
    <source>
        <dbReference type="ARBA" id="ARBA00025222"/>
    </source>
</evidence>
<dbReference type="SUPFAM" id="SSF53067">
    <property type="entry name" value="Actin-like ATPase domain"/>
    <property type="match status" value="2"/>
</dbReference>
<dbReference type="GO" id="GO:0005634">
    <property type="term" value="C:nucleus"/>
    <property type="evidence" value="ECO:0007669"/>
    <property type="project" value="UniProtKB-ARBA"/>
</dbReference>
<comment type="function">
    <text evidence="5">Component of the SWR1 complex which mediates the ATP-dependent exchange of histone H2A for the H2A variant HZT1 leading to transcriptional regulation of selected genes by chromatin remodeling. Involved in chromosome stability.</text>
</comment>
<comment type="similarity">
    <text evidence="2">Belongs to the actin family. ARP6 subfamily.</text>
</comment>
<proteinExistence type="inferred from homology"/>
<sequence>MAGVRKAKPAPPAPPPRPTSTLVLDNGADTLKAGVVANGEISVPRIIPNCIARDRSRKIYLASELSKCRDYGEIQLRRPVERGFIVNWEAQKEIWDQELFEHGATRCDPAETRLILSEPPNGLPVLQTNCDQVVFEEYGFQSYYRGIGSTFNSYHDIQALFRTSRDAPTVANAPAEVVLVIDSGYSHTTVTPLLRGQPLHSAVRRLDVGGKLLTNHLARLLSLRHFDMRNETYIVNDMKEAACYVSMDFKSDLEHTWKGTRGEKRESYRTGAGIARDYLLPDFHTRMQGALLDYDPSRHARARRKFAAAAVPGPNSIDEQDVLTLRNERFSVPELLFHPSDAGMRQPGLADLVRSSLEELPFGLWPGLLANIVVVGGTTLLDGFIQRLQREVVQRFPDDCVVRVARPADPITSTWYGAAHLANHVNIEKMVVTKKEYEELGSALVAKKLAAGLNLT</sequence>
<dbReference type="GO" id="GO:0005737">
    <property type="term" value="C:cytoplasm"/>
    <property type="evidence" value="ECO:0007669"/>
    <property type="project" value="UniProtKB-SubCell"/>
</dbReference>
<evidence type="ECO:0000313" key="9">
    <source>
        <dbReference type="Proteomes" id="UP000748025"/>
    </source>
</evidence>
<evidence type="ECO:0000313" key="8">
    <source>
        <dbReference type="EMBL" id="KAG5999687.1"/>
    </source>
</evidence>
<evidence type="ECO:0000256" key="6">
    <source>
        <dbReference type="ARBA" id="ARBA00063309"/>
    </source>
</evidence>
<dbReference type="SMART" id="SM00268">
    <property type="entry name" value="ACTIN"/>
    <property type="match status" value="1"/>
</dbReference>
<name>A0A9P7N7L4_9HYPO</name>
<dbReference type="Gene3D" id="3.90.640.10">
    <property type="entry name" value="Actin, Chain A, domain 4"/>
    <property type="match status" value="1"/>
</dbReference>
<dbReference type="InterPro" id="IPR004000">
    <property type="entry name" value="Actin"/>
</dbReference>
<keyword evidence="9" id="KW-1185">Reference proteome</keyword>
<dbReference type="InterPro" id="IPR043129">
    <property type="entry name" value="ATPase_NBD"/>
</dbReference>
<accession>A0A9P7N7L4</accession>
<evidence type="ECO:0000256" key="3">
    <source>
        <dbReference type="ARBA" id="ARBA00018633"/>
    </source>
</evidence>
<keyword evidence="4" id="KW-0963">Cytoplasm</keyword>
<dbReference type="Pfam" id="PF00022">
    <property type="entry name" value="Actin"/>
    <property type="match status" value="1"/>
</dbReference>
<evidence type="ECO:0000256" key="1">
    <source>
        <dbReference type="ARBA" id="ARBA00004496"/>
    </source>
</evidence>
<comment type="subunit">
    <text evidence="6">Component of the SWR1 chromatin remodeling complex.</text>
</comment>